<evidence type="ECO:0000313" key="8">
    <source>
        <dbReference type="EMBL" id="SNQ61406.1"/>
    </source>
</evidence>
<evidence type="ECO:0000256" key="1">
    <source>
        <dbReference type="ARBA" id="ARBA00007039"/>
    </source>
</evidence>
<organism evidence="8 9">
    <name type="scientific">Candidatus Methanoperedens nitratireducens</name>
    <dbReference type="NCBI Taxonomy" id="1392998"/>
    <lineage>
        <taxon>Archaea</taxon>
        <taxon>Methanobacteriati</taxon>
        <taxon>Methanobacteriota</taxon>
        <taxon>Stenosarchaea group</taxon>
        <taxon>Methanomicrobia</taxon>
        <taxon>Methanosarcinales</taxon>
        <taxon>ANME-2 cluster</taxon>
        <taxon>Candidatus Methanoperedentaceae</taxon>
        <taxon>Candidatus Methanoperedens</taxon>
    </lineage>
</organism>
<comment type="catalytic activity">
    <reaction evidence="7">
        <text>Hydrolysis of proteins to small peptides in the presence of ATP and magnesium. alpha-casein is the usual test substrate. In the absence of ATP, only oligopeptides shorter than five residues are hydrolyzed (such as succinyl-Leu-Tyr-|-NHMec, and Leu-Tyr-Leu-|-Tyr-Trp, in which cleavage of the -Tyr-|-Leu- and -Tyr-|-Trp bonds also occurs).</text>
        <dbReference type="EC" id="3.4.21.92"/>
    </reaction>
</comment>
<name>A0A284VQ45_9EURY</name>
<evidence type="ECO:0000256" key="5">
    <source>
        <dbReference type="ARBA" id="ARBA00022801"/>
    </source>
</evidence>
<dbReference type="GO" id="GO:0009368">
    <property type="term" value="C:endopeptidase Clp complex"/>
    <property type="evidence" value="ECO:0007669"/>
    <property type="project" value="TreeGrafter"/>
</dbReference>
<dbReference type="PANTHER" id="PTHR10381:SF70">
    <property type="entry name" value="ATP-DEPENDENT CLP PROTEASE PROTEOLYTIC SUBUNIT"/>
    <property type="match status" value="1"/>
</dbReference>
<dbReference type="NCBIfam" id="NF009205">
    <property type="entry name" value="PRK12553.1"/>
    <property type="match status" value="1"/>
</dbReference>
<sequence length="205" mass="22271">MAIPKMLYVSEQTPHGPHTLDIYSRLLDDQIVFLTGEINEDTAESIIAQLLYLEAKDFEGDIRLYIDSPGGLVTAGLAIYDAMQCTKCGIETICIGQAASMAAVLLAAGAKGKRMAFPNARVMIHQPLGGAQGQASDIAIQAKEMARIKKHLNEILVHHTGQPIEVIEKDTDRDFFLTAEEAMEYGLIDDVMRAGEGVIKANKGI</sequence>
<dbReference type="STRING" id="1392998.ANME2D_02286"/>
<dbReference type="Proteomes" id="UP000218615">
    <property type="component" value="Unassembled WGS sequence"/>
</dbReference>
<dbReference type="InterPro" id="IPR001907">
    <property type="entry name" value="ClpP"/>
</dbReference>
<dbReference type="GO" id="GO:0051117">
    <property type="term" value="F:ATPase binding"/>
    <property type="evidence" value="ECO:0007669"/>
    <property type="project" value="TreeGrafter"/>
</dbReference>
<dbReference type="CDD" id="cd07017">
    <property type="entry name" value="S14_ClpP_2"/>
    <property type="match status" value="1"/>
</dbReference>
<dbReference type="NCBIfam" id="NF001368">
    <property type="entry name" value="PRK00277.1"/>
    <property type="match status" value="1"/>
</dbReference>
<dbReference type="PROSITE" id="PS00382">
    <property type="entry name" value="CLP_PROTEASE_HIS"/>
    <property type="match status" value="1"/>
</dbReference>
<dbReference type="InterPro" id="IPR018215">
    <property type="entry name" value="ClpP_Ser_AS"/>
</dbReference>
<comment type="similarity">
    <text evidence="1">Belongs to the peptidase S14 family.</text>
</comment>
<evidence type="ECO:0000256" key="7">
    <source>
        <dbReference type="ARBA" id="ARBA00034021"/>
    </source>
</evidence>
<dbReference type="Gene3D" id="3.90.226.10">
    <property type="entry name" value="2-enoyl-CoA Hydratase, Chain A, domain 1"/>
    <property type="match status" value="1"/>
</dbReference>
<reference evidence="9" key="1">
    <citation type="submission" date="2017-06" db="EMBL/GenBank/DDBJ databases">
        <authorList>
            <person name="Cremers G."/>
        </authorList>
    </citation>
    <scope>NUCLEOTIDE SEQUENCE [LARGE SCALE GENOMIC DNA]</scope>
</reference>
<evidence type="ECO:0000256" key="6">
    <source>
        <dbReference type="ARBA" id="ARBA00022825"/>
    </source>
</evidence>
<dbReference type="InterPro" id="IPR033135">
    <property type="entry name" value="ClpP_His_AS"/>
</dbReference>
<dbReference type="PANTHER" id="PTHR10381">
    <property type="entry name" value="ATP-DEPENDENT CLP PROTEASE PROTEOLYTIC SUBUNIT"/>
    <property type="match status" value="1"/>
</dbReference>
<dbReference type="EMBL" id="FZMP01000178">
    <property type="protein sequence ID" value="SNQ61406.1"/>
    <property type="molecule type" value="Genomic_DNA"/>
</dbReference>
<dbReference type="GO" id="GO:0006515">
    <property type="term" value="P:protein quality control for misfolded or incompletely synthesized proteins"/>
    <property type="evidence" value="ECO:0007669"/>
    <property type="project" value="TreeGrafter"/>
</dbReference>
<evidence type="ECO:0000256" key="2">
    <source>
        <dbReference type="ARBA" id="ARBA00013230"/>
    </source>
</evidence>
<keyword evidence="3" id="KW-0963">Cytoplasm</keyword>
<dbReference type="SUPFAM" id="SSF52096">
    <property type="entry name" value="ClpP/crotonase"/>
    <property type="match status" value="1"/>
</dbReference>
<dbReference type="InterPro" id="IPR023562">
    <property type="entry name" value="ClpP/TepA"/>
</dbReference>
<keyword evidence="4 8" id="KW-0645">Protease</keyword>
<dbReference type="PRINTS" id="PR00127">
    <property type="entry name" value="CLPPROTEASEP"/>
</dbReference>
<evidence type="ECO:0000313" key="9">
    <source>
        <dbReference type="Proteomes" id="UP000218615"/>
    </source>
</evidence>
<keyword evidence="5 8" id="KW-0378">Hydrolase</keyword>
<keyword evidence="9" id="KW-1185">Reference proteome</keyword>
<proteinExistence type="inferred from homology"/>
<dbReference type="RefSeq" id="WP_096206093.1">
    <property type="nucleotide sequence ID" value="NZ_FZMP01000178.1"/>
</dbReference>
<dbReference type="EC" id="3.4.21.92" evidence="2"/>
<dbReference type="Pfam" id="PF00574">
    <property type="entry name" value="CLP_protease"/>
    <property type="match status" value="1"/>
</dbReference>
<gene>
    <name evidence="8" type="primary">clpP</name>
    <name evidence="8" type="ORF">MNV_330074</name>
</gene>
<dbReference type="HAMAP" id="MF_00444">
    <property type="entry name" value="ClpP"/>
    <property type="match status" value="1"/>
</dbReference>
<dbReference type="FunFam" id="3.90.226.10:FF:000001">
    <property type="entry name" value="ATP-dependent Clp protease proteolytic subunit"/>
    <property type="match status" value="1"/>
</dbReference>
<dbReference type="InterPro" id="IPR029045">
    <property type="entry name" value="ClpP/crotonase-like_dom_sf"/>
</dbReference>
<dbReference type="PROSITE" id="PS00381">
    <property type="entry name" value="CLP_PROTEASE_SER"/>
    <property type="match status" value="1"/>
</dbReference>
<dbReference type="AlphaFoldDB" id="A0A284VQ45"/>
<dbReference type="GO" id="GO:0004176">
    <property type="term" value="F:ATP-dependent peptidase activity"/>
    <property type="evidence" value="ECO:0007669"/>
    <property type="project" value="InterPro"/>
</dbReference>
<evidence type="ECO:0000256" key="4">
    <source>
        <dbReference type="ARBA" id="ARBA00022670"/>
    </source>
</evidence>
<keyword evidence="6" id="KW-0720">Serine protease</keyword>
<evidence type="ECO:0000256" key="3">
    <source>
        <dbReference type="ARBA" id="ARBA00022490"/>
    </source>
</evidence>
<accession>A0A284VQ45</accession>
<protein>
    <recommendedName>
        <fullName evidence="2">endopeptidase Clp</fullName>
        <ecNumber evidence="2">3.4.21.92</ecNumber>
    </recommendedName>
</protein>
<dbReference type="GO" id="GO:0004252">
    <property type="term" value="F:serine-type endopeptidase activity"/>
    <property type="evidence" value="ECO:0007669"/>
    <property type="project" value="UniProtKB-EC"/>
</dbReference>